<name>A0AAP9MSV7_ECOLX</name>
<gene>
    <name evidence="2" type="ORF">A9225_26450</name>
</gene>
<feature type="region of interest" description="Disordered" evidence="1">
    <location>
        <begin position="1"/>
        <end position="27"/>
    </location>
</feature>
<evidence type="ECO:0000313" key="2">
    <source>
        <dbReference type="EMBL" id="QJE08495.1"/>
    </source>
</evidence>
<evidence type="ECO:0000256" key="1">
    <source>
        <dbReference type="SAM" id="MobiDB-lite"/>
    </source>
</evidence>
<organism evidence="2 3">
    <name type="scientific">Escherichia coli O121</name>
    <dbReference type="NCBI Taxonomy" id="1055537"/>
    <lineage>
        <taxon>Bacteria</taxon>
        <taxon>Pseudomonadati</taxon>
        <taxon>Pseudomonadota</taxon>
        <taxon>Gammaproteobacteria</taxon>
        <taxon>Enterobacterales</taxon>
        <taxon>Enterobacteriaceae</taxon>
        <taxon>Escherichia</taxon>
    </lineage>
</organism>
<accession>A0AAP9MSV7</accession>
<dbReference type="RefSeq" id="WP_000130338.1">
    <property type="nucleotide sequence ID" value="NZ_BDJN01000002.1"/>
</dbReference>
<sequence length="65" mass="7666">MTDKSLKKLSSSKKKQRKNAVNEHEPERFAPCAFVLEKFLKEYRRTKMGSHTWKTSQHGDAKEQE</sequence>
<protein>
    <submittedName>
        <fullName evidence="2">Uncharacterized protein</fullName>
    </submittedName>
</protein>
<dbReference type="Proteomes" id="UP000502462">
    <property type="component" value="Chromosome"/>
</dbReference>
<dbReference type="AlphaFoldDB" id="A0AAP9MSV7"/>
<reference evidence="2 3" key="1">
    <citation type="submission" date="2020-04" db="EMBL/GenBank/DDBJ databases">
        <title>Closed genome of O121:H19 shiga- toxin Escherichia coli isolated from flour in USA, 2016.</title>
        <authorList>
            <person name="Haendiges J."/>
            <person name="Jinneman K.C."/>
            <person name="Gonzalez-Escalona N."/>
        </authorList>
    </citation>
    <scope>NUCLEOTIDE SEQUENCE [LARGE SCALE GENOMIC DNA]</scope>
    <source>
        <strain evidence="2 3">FDA858783-1-52</strain>
    </source>
</reference>
<proteinExistence type="predicted"/>
<dbReference type="EMBL" id="CP051631">
    <property type="protein sequence ID" value="QJE08495.1"/>
    <property type="molecule type" value="Genomic_DNA"/>
</dbReference>
<evidence type="ECO:0000313" key="3">
    <source>
        <dbReference type="Proteomes" id="UP000502462"/>
    </source>
</evidence>